<feature type="compositionally biased region" description="Gly residues" evidence="4">
    <location>
        <begin position="132"/>
        <end position="143"/>
    </location>
</feature>
<dbReference type="SUPFAM" id="SSF49764">
    <property type="entry name" value="HSP20-like chaperones"/>
    <property type="match status" value="1"/>
</dbReference>
<protein>
    <submittedName>
        <fullName evidence="6">18.8 kDa class V heat shock protein</fullName>
    </submittedName>
</protein>
<feature type="region of interest" description="Disordered" evidence="4">
    <location>
        <begin position="209"/>
        <end position="235"/>
    </location>
</feature>
<sequence>MQQRVALMKRRGTGSRRRGIRNAARRGGAGDDVDHRIAIVVPEGSRDKEAIIFLLEGRAGNVFGRLPERARSWEELGVARSGDPEGVGLGAEEVEAEVPAVAADEVGAGEGLALAGPVGVAADADARRCGGGAGAGVGAAERGGGAEEERRTAGGGGAAELEEGERRQVPGRGETGAEAELLVIEGEERLEVRIHGDGGEEENPRRLIRSEEIGDRDLRRRSTLQQRPPTRYATPPYTVIVNYSGVTGPSRGVGPIDHVGVRREEIRVEVEDSLYMVIRTELLDDGDDDNSERRLGFMRKFRLPRLVNLDHISADYENGILTVTVPRMISVGGGYVLIPVNSPRSATPPPAPPEWLFGEA</sequence>
<dbReference type="InterPro" id="IPR031107">
    <property type="entry name" value="Small_HSP"/>
</dbReference>
<dbReference type="InterPro" id="IPR002068">
    <property type="entry name" value="A-crystallin/Hsp20_dom"/>
</dbReference>
<dbReference type="Proteomes" id="UP000092600">
    <property type="component" value="Unassembled WGS sequence"/>
</dbReference>
<evidence type="ECO:0000313" key="6">
    <source>
        <dbReference type="EMBL" id="OAY67307.1"/>
    </source>
</evidence>
<evidence type="ECO:0000259" key="5">
    <source>
        <dbReference type="PROSITE" id="PS01031"/>
    </source>
</evidence>
<feature type="compositionally biased region" description="Basic residues" evidence="4">
    <location>
        <begin position="7"/>
        <end position="24"/>
    </location>
</feature>
<dbReference type="Gene3D" id="2.60.40.790">
    <property type="match status" value="1"/>
</dbReference>
<feature type="region of interest" description="Disordered" evidence="4">
    <location>
        <begin position="132"/>
        <end position="172"/>
    </location>
</feature>
<comment type="caution">
    <text evidence="6">The sequence shown here is derived from an EMBL/GenBank/DDBJ whole genome shotgun (WGS) entry which is preliminary data.</text>
</comment>
<comment type="similarity">
    <text evidence="2 3">Belongs to the small heat shock protein (HSP20) family.</text>
</comment>
<reference evidence="6 7" key="1">
    <citation type="journal article" date="2016" name="DNA Res.">
        <title>The draft genome of MD-2 pineapple using hybrid error correction of long reads.</title>
        <authorList>
            <person name="Redwan R.M."/>
            <person name="Saidin A."/>
            <person name="Kumar S.V."/>
        </authorList>
    </citation>
    <scope>NUCLEOTIDE SEQUENCE [LARGE SCALE GENOMIC DNA]</scope>
    <source>
        <strain evidence="7">cv. MD2</strain>
        <tissue evidence="6">Leaf</tissue>
    </source>
</reference>
<feature type="domain" description="SHSP" evidence="5">
    <location>
        <begin position="228"/>
        <end position="343"/>
    </location>
</feature>
<gene>
    <name evidence="6" type="ORF">ACMD2_08424</name>
</gene>
<dbReference type="InterPro" id="IPR008978">
    <property type="entry name" value="HSP20-like_chaperone"/>
</dbReference>
<evidence type="ECO:0000313" key="7">
    <source>
        <dbReference type="Proteomes" id="UP000092600"/>
    </source>
</evidence>
<dbReference type="PROSITE" id="PS01031">
    <property type="entry name" value="SHSP"/>
    <property type="match status" value="1"/>
</dbReference>
<organism evidence="6 7">
    <name type="scientific">Ananas comosus</name>
    <name type="common">Pineapple</name>
    <name type="synonym">Ananas ananas</name>
    <dbReference type="NCBI Taxonomy" id="4615"/>
    <lineage>
        <taxon>Eukaryota</taxon>
        <taxon>Viridiplantae</taxon>
        <taxon>Streptophyta</taxon>
        <taxon>Embryophyta</taxon>
        <taxon>Tracheophyta</taxon>
        <taxon>Spermatophyta</taxon>
        <taxon>Magnoliopsida</taxon>
        <taxon>Liliopsida</taxon>
        <taxon>Poales</taxon>
        <taxon>Bromeliaceae</taxon>
        <taxon>Bromelioideae</taxon>
        <taxon>Ananas</taxon>
    </lineage>
</organism>
<name>A0A199UR70_ANACO</name>
<accession>A0A199UR70</accession>
<dbReference type="CDD" id="cd06464">
    <property type="entry name" value="ACD_sHsps-like"/>
    <property type="match status" value="1"/>
</dbReference>
<evidence type="ECO:0000256" key="3">
    <source>
        <dbReference type="RuleBase" id="RU003616"/>
    </source>
</evidence>
<evidence type="ECO:0000256" key="4">
    <source>
        <dbReference type="SAM" id="MobiDB-lite"/>
    </source>
</evidence>
<keyword evidence="1 6" id="KW-0346">Stress response</keyword>
<evidence type="ECO:0000256" key="1">
    <source>
        <dbReference type="ARBA" id="ARBA00023016"/>
    </source>
</evidence>
<dbReference type="EMBL" id="LSRQ01005566">
    <property type="protein sequence ID" value="OAY67307.1"/>
    <property type="molecule type" value="Genomic_DNA"/>
</dbReference>
<feature type="compositionally biased region" description="Basic and acidic residues" evidence="4">
    <location>
        <begin position="209"/>
        <end position="220"/>
    </location>
</feature>
<dbReference type="Pfam" id="PF00011">
    <property type="entry name" value="HSP20"/>
    <property type="match status" value="1"/>
</dbReference>
<dbReference type="PANTHER" id="PTHR11527">
    <property type="entry name" value="HEAT-SHOCK PROTEIN 20 FAMILY MEMBER"/>
    <property type="match status" value="1"/>
</dbReference>
<evidence type="ECO:0000256" key="2">
    <source>
        <dbReference type="PROSITE-ProRule" id="PRU00285"/>
    </source>
</evidence>
<proteinExistence type="inferred from homology"/>
<feature type="region of interest" description="Disordered" evidence="4">
    <location>
        <begin position="1"/>
        <end position="30"/>
    </location>
</feature>
<dbReference type="STRING" id="4615.A0A199UR70"/>
<dbReference type="AlphaFoldDB" id="A0A199UR70"/>